<dbReference type="EMBL" id="KY670595">
    <property type="protein sequence ID" value="ARB06771.1"/>
    <property type="molecule type" value="Genomic_DNA"/>
</dbReference>
<organism evidence="1 2">
    <name type="scientific">Acinetobacter phage WCHABP12</name>
    <dbReference type="NCBI Taxonomy" id="1965454"/>
    <lineage>
        <taxon>Viruses</taxon>
        <taxon>Duplodnaviria</taxon>
        <taxon>Heunggongvirae</taxon>
        <taxon>Uroviricota</taxon>
        <taxon>Caudoviricetes</taxon>
        <taxon>Obolenskvirus</taxon>
        <taxon>Obolenskvirus WCHABP12</taxon>
    </lineage>
</organism>
<sequence length="141" mass="16508">MKVLKVFEGTAEVVDFELTTRSFFYKGEKLKHEPNSKKTGLLAKRKVSDDNEPEYFYSLNSDYVKENYPQFFTGMRSVDWPKIIDEVFKYNNISQHQLGNMTGISTAYIQWLREGVRKNPSFEMGMAIINLHPNKKELLEI</sequence>
<dbReference type="GO" id="GO:0003677">
    <property type="term" value="F:DNA binding"/>
    <property type="evidence" value="ECO:0007669"/>
    <property type="project" value="InterPro"/>
</dbReference>
<protein>
    <submittedName>
        <fullName evidence="1">Uncharacterized protein</fullName>
    </submittedName>
</protein>
<dbReference type="Proteomes" id="UP000221758">
    <property type="component" value="Segment"/>
</dbReference>
<evidence type="ECO:0000313" key="2">
    <source>
        <dbReference type="Proteomes" id="UP000221758"/>
    </source>
</evidence>
<keyword evidence="2" id="KW-1185">Reference proteome</keyword>
<gene>
    <name evidence="1" type="ORF">ABP12_00030</name>
</gene>
<dbReference type="SUPFAM" id="SSF47413">
    <property type="entry name" value="lambda repressor-like DNA-binding domains"/>
    <property type="match status" value="1"/>
</dbReference>
<accession>A0A1V0DZA5</accession>
<reference evidence="1 2" key="1">
    <citation type="submission" date="2017-02" db="EMBL/GenBank/DDBJ databases">
        <title>The complete genome of Acinetobacter Baumannii phage WCHABP12.</title>
        <authorList>
            <person name="Zhou W."/>
            <person name="Feng Y."/>
            <person name="Zong Z."/>
        </authorList>
    </citation>
    <scope>NUCLEOTIDE SEQUENCE [LARGE SCALE GENOMIC DNA]</scope>
</reference>
<evidence type="ECO:0000313" key="1">
    <source>
        <dbReference type="EMBL" id="ARB06771.1"/>
    </source>
</evidence>
<proteinExistence type="predicted"/>
<dbReference type="OrthoDB" id="11853at10239"/>
<dbReference type="InterPro" id="IPR010982">
    <property type="entry name" value="Lambda_DNA-bd_dom_sf"/>
</dbReference>
<name>A0A1V0DZA5_9CAUD</name>